<dbReference type="RefSeq" id="WP_072852757.1">
    <property type="nucleotide sequence ID" value="NZ_FQVI01000015.1"/>
</dbReference>
<dbReference type="InterPro" id="IPR025062">
    <property type="entry name" value="DUF4003"/>
</dbReference>
<dbReference type="OrthoDB" id="1778393at2"/>
<dbReference type="STRING" id="1122155.SAMN02745158_02783"/>
<dbReference type="AlphaFoldDB" id="A0A1M4ZIQ6"/>
<gene>
    <name evidence="1" type="ORF">SAMN02745158_02783</name>
</gene>
<proteinExistence type="predicted"/>
<dbReference type="Proteomes" id="UP000184245">
    <property type="component" value="Unassembled WGS sequence"/>
</dbReference>
<name>A0A1M4ZIQ6_9CLOT</name>
<dbReference type="Pfam" id="PF13170">
    <property type="entry name" value="DUF4003"/>
    <property type="match status" value="1"/>
</dbReference>
<keyword evidence="2" id="KW-1185">Reference proteome</keyword>
<sequence>MNQAMKSRCELFVQNRNEIRSRFGWESSYMYPLSASIFTGRNMPVNIERMEECKKLLMQETGPFSNFRGISRLAIISLLAADADPERRLKNSLRAYGELKNEFYSSPYLPVTAIITADMVQPEEYSEVARRTRRIYDLMKKEHPLLTSGEDSSMAVLLALSNKDERLAVEEMEESYKVLREHFFSGNAVQSLSHVLTLGEGTPGAKCRKSIELFEKLKSAGCRYGTGYELPTLGILALLDAGTEQIASEAAEVNDYLKTQKGFGAFGIGAKQRVMYAGMLVADEHMTGETKALNTAAISGTISIIAAQEAALLAAIAASTAAASASSGASD</sequence>
<evidence type="ECO:0008006" key="3">
    <source>
        <dbReference type="Google" id="ProtNLM"/>
    </source>
</evidence>
<organism evidence="1 2">
    <name type="scientific">Lactonifactor longoviformis DSM 17459</name>
    <dbReference type="NCBI Taxonomy" id="1122155"/>
    <lineage>
        <taxon>Bacteria</taxon>
        <taxon>Bacillati</taxon>
        <taxon>Bacillota</taxon>
        <taxon>Clostridia</taxon>
        <taxon>Eubacteriales</taxon>
        <taxon>Clostridiaceae</taxon>
        <taxon>Lactonifactor</taxon>
    </lineage>
</organism>
<evidence type="ECO:0000313" key="1">
    <source>
        <dbReference type="EMBL" id="SHF17891.1"/>
    </source>
</evidence>
<accession>A0A1M4ZIQ6</accession>
<reference evidence="1 2" key="1">
    <citation type="submission" date="2016-11" db="EMBL/GenBank/DDBJ databases">
        <authorList>
            <person name="Jaros S."/>
            <person name="Januszkiewicz K."/>
            <person name="Wedrychowicz H."/>
        </authorList>
    </citation>
    <scope>NUCLEOTIDE SEQUENCE [LARGE SCALE GENOMIC DNA]</scope>
    <source>
        <strain evidence="1 2">DSM 17459</strain>
    </source>
</reference>
<dbReference type="EMBL" id="FQVI01000015">
    <property type="protein sequence ID" value="SHF17891.1"/>
    <property type="molecule type" value="Genomic_DNA"/>
</dbReference>
<protein>
    <recommendedName>
        <fullName evidence="3">DUF4003 domain-containing protein</fullName>
    </recommendedName>
</protein>
<evidence type="ECO:0000313" key="2">
    <source>
        <dbReference type="Proteomes" id="UP000184245"/>
    </source>
</evidence>